<organism evidence="6 7">
    <name type="scientific">Vulcanimicrobium alpinum</name>
    <dbReference type="NCBI Taxonomy" id="3016050"/>
    <lineage>
        <taxon>Bacteria</taxon>
        <taxon>Bacillati</taxon>
        <taxon>Vulcanimicrobiota</taxon>
        <taxon>Vulcanimicrobiia</taxon>
        <taxon>Vulcanimicrobiales</taxon>
        <taxon>Vulcanimicrobiaceae</taxon>
        <taxon>Vulcanimicrobium</taxon>
    </lineage>
</organism>
<feature type="domain" description="HTH lysR-type" evidence="5">
    <location>
        <begin position="3"/>
        <end position="60"/>
    </location>
</feature>
<dbReference type="PRINTS" id="PR00039">
    <property type="entry name" value="HTHLYSR"/>
</dbReference>
<dbReference type="EMBL" id="AP025523">
    <property type="protein sequence ID" value="BDE06154.1"/>
    <property type="molecule type" value="Genomic_DNA"/>
</dbReference>
<dbReference type="PROSITE" id="PS50931">
    <property type="entry name" value="HTH_LYSR"/>
    <property type="match status" value="1"/>
</dbReference>
<evidence type="ECO:0000313" key="6">
    <source>
        <dbReference type="EMBL" id="BDE06154.1"/>
    </source>
</evidence>
<keyword evidence="3" id="KW-0238">DNA-binding</keyword>
<dbReference type="InterPro" id="IPR036388">
    <property type="entry name" value="WH-like_DNA-bd_sf"/>
</dbReference>
<evidence type="ECO:0000256" key="3">
    <source>
        <dbReference type="ARBA" id="ARBA00023125"/>
    </source>
</evidence>
<keyword evidence="4" id="KW-0804">Transcription</keyword>
<dbReference type="KEGG" id="vab:WPS_14300"/>
<evidence type="ECO:0000259" key="5">
    <source>
        <dbReference type="PROSITE" id="PS50931"/>
    </source>
</evidence>
<comment type="similarity">
    <text evidence="1">Belongs to the LysR transcriptional regulatory family.</text>
</comment>
<accession>A0AAN1XVI4</accession>
<evidence type="ECO:0000256" key="2">
    <source>
        <dbReference type="ARBA" id="ARBA00023015"/>
    </source>
</evidence>
<sequence length="296" mass="31923">MTINLNQLATFVQLAEKRNFTRTADALHLTQPAVTQQIRALERDLGVTLVDIVGRRTEITEIGAFVAERGELLLNQVDTLRRDVRELAEARSGVVHVGATVTIGGYVLPDLLARFAERHEGIRVEVAVENTTTIVPMVADGRVGLALVEGVVTDASLEVVPFADDELVLIVGESHRLARRRSVAPSDLADESFVTREVGSGTRDLFERAMCSAGFAPRIVLALPTGEGIVRAVRCGLGVAMVSRIVAADAIGAGVVKEIDVQGVELRRRLFLVRRSLRTRSAAARAFADLVLEGSS</sequence>
<dbReference type="Proteomes" id="UP001317532">
    <property type="component" value="Chromosome"/>
</dbReference>
<keyword evidence="7" id="KW-1185">Reference proteome</keyword>
<protein>
    <submittedName>
        <fullName evidence="6">LysR family transcriptional regulator</fullName>
    </submittedName>
</protein>
<dbReference type="InterPro" id="IPR005119">
    <property type="entry name" value="LysR_subst-bd"/>
</dbReference>
<dbReference type="AlphaFoldDB" id="A0AAN1XVI4"/>
<dbReference type="SUPFAM" id="SSF46785">
    <property type="entry name" value="Winged helix' DNA-binding domain"/>
    <property type="match status" value="1"/>
</dbReference>
<reference evidence="6 7" key="1">
    <citation type="journal article" date="2022" name="ISME Commun">
        <title>Vulcanimicrobium alpinus gen. nov. sp. nov., the first cultivated representative of the candidate phylum 'Eremiobacterota', is a metabolically versatile aerobic anoxygenic phototroph.</title>
        <authorList>
            <person name="Yabe S."/>
            <person name="Muto K."/>
            <person name="Abe K."/>
            <person name="Yokota A."/>
            <person name="Staudigel H."/>
            <person name="Tebo B.M."/>
        </authorList>
    </citation>
    <scope>NUCLEOTIDE SEQUENCE [LARGE SCALE GENOMIC DNA]</scope>
    <source>
        <strain evidence="6 7">WC8-2</strain>
    </source>
</reference>
<evidence type="ECO:0000256" key="1">
    <source>
        <dbReference type="ARBA" id="ARBA00009437"/>
    </source>
</evidence>
<dbReference type="FunFam" id="1.10.10.10:FF:000001">
    <property type="entry name" value="LysR family transcriptional regulator"/>
    <property type="match status" value="1"/>
</dbReference>
<evidence type="ECO:0000256" key="4">
    <source>
        <dbReference type="ARBA" id="ARBA00023163"/>
    </source>
</evidence>
<dbReference type="InterPro" id="IPR000847">
    <property type="entry name" value="LysR_HTH_N"/>
</dbReference>
<name>A0AAN1XVI4_UNVUL</name>
<dbReference type="InterPro" id="IPR036390">
    <property type="entry name" value="WH_DNA-bd_sf"/>
</dbReference>
<gene>
    <name evidence="6" type="ORF">WPS_14300</name>
</gene>
<dbReference type="Gene3D" id="1.10.10.10">
    <property type="entry name" value="Winged helix-like DNA-binding domain superfamily/Winged helix DNA-binding domain"/>
    <property type="match status" value="1"/>
</dbReference>
<evidence type="ECO:0000313" key="7">
    <source>
        <dbReference type="Proteomes" id="UP001317532"/>
    </source>
</evidence>
<dbReference type="GO" id="GO:0003700">
    <property type="term" value="F:DNA-binding transcription factor activity"/>
    <property type="evidence" value="ECO:0007669"/>
    <property type="project" value="InterPro"/>
</dbReference>
<dbReference type="PANTHER" id="PTHR30126:SF39">
    <property type="entry name" value="HTH-TYPE TRANSCRIPTIONAL REGULATOR CYSL"/>
    <property type="match status" value="1"/>
</dbReference>
<dbReference type="PANTHER" id="PTHR30126">
    <property type="entry name" value="HTH-TYPE TRANSCRIPTIONAL REGULATOR"/>
    <property type="match status" value="1"/>
</dbReference>
<dbReference type="SUPFAM" id="SSF53850">
    <property type="entry name" value="Periplasmic binding protein-like II"/>
    <property type="match status" value="1"/>
</dbReference>
<keyword evidence="2" id="KW-0805">Transcription regulation</keyword>
<proteinExistence type="inferred from homology"/>
<dbReference type="Gene3D" id="3.40.190.290">
    <property type="match status" value="1"/>
</dbReference>
<dbReference type="Pfam" id="PF00126">
    <property type="entry name" value="HTH_1"/>
    <property type="match status" value="1"/>
</dbReference>
<dbReference type="Pfam" id="PF03466">
    <property type="entry name" value="LysR_substrate"/>
    <property type="match status" value="1"/>
</dbReference>
<dbReference type="GO" id="GO:0000976">
    <property type="term" value="F:transcription cis-regulatory region binding"/>
    <property type="evidence" value="ECO:0007669"/>
    <property type="project" value="TreeGrafter"/>
</dbReference>